<feature type="transmembrane region" description="Helical" evidence="1">
    <location>
        <begin position="92"/>
        <end position="112"/>
    </location>
</feature>
<name>A0A0V1FHT3_TRIPS</name>
<keyword evidence="1" id="KW-0812">Transmembrane</keyword>
<evidence type="ECO:0000313" key="2">
    <source>
        <dbReference type="EMBL" id="KRY85581.1"/>
    </source>
</evidence>
<protein>
    <submittedName>
        <fullName evidence="2">Uncharacterized protein</fullName>
    </submittedName>
</protein>
<proteinExistence type="predicted"/>
<keyword evidence="1" id="KW-0472">Membrane</keyword>
<sequence>MNLYKPDVVISYLVKYKPKIKLYLSSMAKAAKCYKRRYKISMIHTQDGKFYYYEKPFTEYYANELNYLQIGKYLKLYDYHEFIITSATVEQILPIILSMQLIILLAITWQSFN</sequence>
<dbReference type="Proteomes" id="UP000054995">
    <property type="component" value="Unassembled WGS sequence"/>
</dbReference>
<evidence type="ECO:0000313" key="3">
    <source>
        <dbReference type="Proteomes" id="UP000054995"/>
    </source>
</evidence>
<accession>A0A0V1FHT3</accession>
<gene>
    <name evidence="2" type="ORF">T4D_11398</name>
</gene>
<keyword evidence="3" id="KW-1185">Reference proteome</keyword>
<organism evidence="2 3">
    <name type="scientific">Trichinella pseudospiralis</name>
    <name type="common">Parasitic roundworm</name>
    <dbReference type="NCBI Taxonomy" id="6337"/>
    <lineage>
        <taxon>Eukaryota</taxon>
        <taxon>Metazoa</taxon>
        <taxon>Ecdysozoa</taxon>
        <taxon>Nematoda</taxon>
        <taxon>Enoplea</taxon>
        <taxon>Dorylaimia</taxon>
        <taxon>Trichinellida</taxon>
        <taxon>Trichinellidae</taxon>
        <taxon>Trichinella</taxon>
    </lineage>
</organism>
<dbReference type="AlphaFoldDB" id="A0A0V1FHT3"/>
<evidence type="ECO:0000256" key="1">
    <source>
        <dbReference type="SAM" id="Phobius"/>
    </source>
</evidence>
<dbReference type="EMBL" id="JYDT01000087">
    <property type="protein sequence ID" value="KRY85581.1"/>
    <property type="molecule type" value="Genomic_DNA"/>
</dbReference>
<keyword evidence="1" id="KW-1133">Transmembrane helix</keyword>
<comment type="caution">
    <text evidence="2">The sequence shown here is derived from an EMBL/GenBank/DDBJ whole genome shotgun (WGS) entry which is preliminary data.</text>
</comment>
<reference evidence="2 3" key="1">
    <citation type="submission" date="2015-01" db="EMBL/GenBank/DDBJ databases">
        <title>Evolution of Trichinella species and genotypes.</title>
        <authorList>
            <person name="Korhonen P.K."/>
            <person name="Edoardo P."/>
            <person name="Giuseppe L.R."/>
            <person name="Gasser R.B."/>
        </authorList>
    </citation>
    <scope>NUCLEOTIDE SEQUENCE [LARGE SCALE GENOMIC DNA]</scope>
    <source>
        <strain evidence="2">ISS470</strain>
    </source>
</reference>